<dbReference type="InterPro" id="IPR013324">
    <property type="entry name" value="RNA_pol_sigma_r3/r4-like"/>
</dbReference>
<dbReference type="Pfam" id="PF08281">
    <property type="entry name" value="Sigma70_r4_2"/>
    <property type="match status" value="1"/>
</dbReference>
<dbReference type="EMBL" id="JAHLFW010000051">
    <property type="protein sequence ID" value="MBU3837809.1"/>
    <property type="molecule type" value="Genomic_DNA"/>
</dbReference>
<dbReference type="Gene3D" id="1.10.10.10">
    <property type="entry name" value="Winged helix-like DNA-binding domain superfamily/Winged helix DNA-binding domain"/>
    <property type="match status" value="1"/>
</dbReference>
<comment type="similarity">
    <text evidence="1">Belongs to the sigma-70 factor family. ECF subfamily.</text>
</comment>
<reference evidence="7" key="1">
    <citation type="journal article" date="2021" name="PeerJ">
        <title>Extensive microbial diversity within the chicken gut microbiome revealed by metagenomics and culture.</title>
        <authorList>
            <person name="Gilroy R."/>
            <person name="Ravi A."/>
            <person name="Getino M."/>
            <person name="Pursley I."/>
            <person name="Horton D.L."/>
            <person name="Alikhan N.F."/>
            <person name="Baker D."/>
            <person name="Gharbi K."/>
            <person name="Hall N."/>
            <person name="Watson M."/>
            <person name="Adriaenssens E.M."/>
            <person name="Foster-Nyarko E."/>
            <person name="Jarju S."/>
            <person name="Secka A."/>
            <person name="Antonio M."/>
            <person name="Oren A."/>
            <person name="Chaudhuri R.R."/>
            <person name="La Ragione R."/>
            <person name="Hildebrand F."/>
            <person name="Pallen M.J."/>
        </authorList>
    </citation>
    <scope>NUCLEOTIDE SEQUENCE</scope>
    <source>
        <strain evidence="7">G4-2901</strain>
    </source>
</reference>
<accession>A0A948WWN8</accession>
<dbReference type="CDD" id="cd06171">
    <property type="entry name" value="Sigma70_r4"/>
    <property type="match status" value="1"/>
</dbReference>
<dbReference type="PANTHER" id="PTHR43133">
    <property type="entry name" value="RNA POLYMERASE ECF-TYPE SIGMA FACTO"/>
    <property type="match status" value="1"/>
</dbReference>
<keyword evidence="2" id="KW-0805">Transcription regulation</keyword>
<dbReference type="SUPFAM" id="SSF88946">
    <property type="entry name" value="Sigma2 domain of RNA polymerase sigma factors"/>
    <property type="match status" value="1"/>
</dbReference>
<evidence type="ECO:0000256" key="3">
    <source>
        <dbReference type="ARBA" id="ARBA00023082"/>
    </source>
</evidence>
<dbReference type="Gene3D" id="1.10.1740.10">
    <property type="match status" value="1"/>
</dbReference>
<evidence type="ECO:0000256" key="4">
    <source>
        <dbReference type="ARBA" id="ARBA00023163"/>
    </source>
</evidence>
<dbReference type="GO" id="GO:0003677">
    <property type="term" value="F:DNA binding"/>
    <property type="evidence" value="ECO:0007669"/>
    <property type="project" value="InterPro"/>
</dbReference>
<dbReference type="PANTHER" id="PTHR43133:SF45">
    <property type="entry name" value="RNA POLYMERASE ECF-TYPE SIGMA FACTOR"/>
    <property type="match status" value="1"/>
</dbReference>
<feature type="domain" description="RNA polymerase sigma factor 70 region 4 type 2" evidence="6">
    <location>
        <begin position="122"/>
        <end position="173"/>
    </location>
</feature>
<evidence type="ECO:0000256" key="1">
    <source>
        <dbReference type="ARBA" id="ARBA00010641"/>
    </source>
</evidence>
<dbReference type="InterPro" id="IPR036388">
    <property type="entry name" value="WH-like_DNA-bd_sf"/>
</dbReference>
<evidence type="ECO:0000259" key="6">
    <source>
        <dbReference type="Pfam" id="PF08281"/>
    </source>
</evidence>
<evidence type="ECO:0000259" key="5">
    <source>
        <dbReference type="Pfam" id="PF04542"/>
    </source>
</evidence>
<name>A0A948WWN8_9BACT</name>
<dbReference type="GO" id="GO:0016987">
    <property type="term" value="F:sigma factor activity"/>
    <property type="evidence" value="ECO:0007669"/>
    <property type="project" value="UniProtKB-KW"/>
</dbReference>
<dbReference type="Pfam" id="PF04542">
    <property type="entry name" value="Sigma70_r2"/>
    <property type="match status" value="1"/>
</dbReference>
<evidence type="ECO:0000313" key="7">
    <source>
        <dbReference type="EMBL" id="MBU3837809.1"/>
    </source>
</evidence>
<proteinExistence type="inferred from homology"/>
<dbReference type="NCBIfam" id="TIGR02937">
    <property type="entry name" value="sigma70-ECF"/>
    <property type="match status" value="1"/>
</dbReference>
<keyword evidence="3" id="KW-0731">Sigma factor</keyword>
<dbReference type="Proteomes" id="UP000783796">
    <property type="component" value="Unassembled WGS sequence"/>
</dbReference>
<evidence type="ECO:0000313" key="8">
    <source>
        <dbReference type="Proteomes" id="UP000783796"/>
    </source>
</evidence>
<sequence>MKNDEQDIIKRILSGKTDDFAYFLDTYGQQVFNLIVRIVRCEYDAEELTQDTFMKCFESLSSFNAKSSFSTWLYRIAYNTAISFTRKKETEVNVYDENIWNTISDTEIDDTMNDESEENIKRLQKTLSMLPPDERGLITLFYEQEKTIQEIGQILNAKESSIKVKLHRIRKKLYILMKKEEEI</sequence>
<dbReference type="SUPFAM" id="SSF88659">
    <property type="entry name" value="Sigma3 and sigma4 domains of RNA polymerase sigma factors"/>
    <property type="match status" value="1"/>
</dbReference>
<reference evidence="7" key="2">
    <citation type="submission" date="2021-04" db="EMBL/GenBank/DDBJ databases">
        <authorList>
            <person name="Gilroy R."/>
        </authorList>
    </citation>
    <scope>NUCLEOTIDE SEQUENCE</scope>
    <source>
        <strain evidence="7">G4-2901</strain>
    </source>
</reference>
<protein>
    <submittedName>
        <fullName evidence="7">RNA polymerase sigma factor</fullName>
    </submittedName>
</protein>
<comment type="caution">
    <text evidence="7">The sequence shown here is derived from an EMBL/GenBank/DDBJ whole genome shotgun (WGS) entry which is preliminary data.</text>
</comment>
<dbReference type="GO" id="GO:0006352">
    <property type="term" value="P:DNA-templated transcription initiation"/>
    <property type="evidence" value="ECO:0007669"/>
    <property type="project" value="InterPro"/>
</dbReference>
<dbReference type="InterPro" id="IPR013325">
    <property type="entry name" value="RNA_pol_sigma_r2"/>
</dbReference>
<feature type="domain" description="RNA polymerase sigma-70 region 2" evidence="5">
    <location>
        <begin position="25"/>
        <end position="89"/>
    </location>
</feature>
<keyword evidence="4" id="KW-0804">Transcription</keyword>
<organism evidence="7 8">
    <name type="scientific">Candidatus Phocaeicola faecigallinarum</name>
    <dbReference type="NCBI Taxonomy" id="2838732"/>
    <lineage>
        <taxon>Bacteria</taxon>
        <taxon>Pseudomonadati</taxon>
        <taxon>Bacteroidota</taxon>
        <taxon>Bacteroidia</taxon>
        <taxon>Bacteroidales</taxon>
        <taxon>Bacteroidaceae</taxon>
        <taxon>Phocaeicola</taxon>
    </lineage>
</organism>
<dbReference type="InterPro" id="IPR014284">
    <property type="entry name" value="RNA_pol_sigma-70_dom"/>
</dbReference>
<dbReference type="AlphaFoldDB" id="A0A948WWN8"/>
<evidence type="ECO:0000256" key="2">
    <source>
        <dbReference type="ARBA" id="ARBA00023015"/>
    </source>
</evidence>
<dbReference type="InterPro" id="IPR007627">
    <property type="entry name" value="RNA_pol_sigma70_r2"/>
</dbReference>
<dbReference type="InterPro" id="IPR013249">
    <property type="entry name" value="RNA_pol_sigma70_r4_t2"/>
</dbReference>
<gene>
    <name evidence="7" type="ORF">H9777_05755</name>
</gene>
<dbReference type="InterPro" id="IPR039425">
    <property type="entry name" value="RNA_pol_sigma-70-like"/>
</dbReference>